<accession>A0A6G9AMQ8</accession>
<dbReference type="Proteomes" id="UP000501802">
    <property type="component" value="Chromosome"/>
</dbReference>
<evidence type="ECO:0000256" key="10">
    <source>
        <dbReference type="ARBA" id="ARBA00023102"/>
    </source>
</evidence>
<evidence type="ECO:0000256" key="11">
    <source>
        <dbReference type="ARBA" id="ARBA00047481"/>
    </source>
</evidence>
<dbReference type="AlphaFoldDB" id="A0A6G9AMQ8"/>
<comment type="catalytic activity">
    <reaction evidence="11 12">
        <text>L-histidinol phosphate + 2-oxoglutarate = 3-(imidazol-4-yl)-2-oxopropyl phosphate + L-glutamate</text>
        <dbReference type="Rhea" id="RHEA:23744"/>
        <dbReference type="ChEBI" id="CHEBI:16810"/>
        <dbReference type="ChEBI" id="CHEBI:29985"/>
        <dbReference type="ChEBI" id="CHEBI:57766"/>
        <dbReference type="ChEBI" id="CHEBI:57980"/>
        <dbReference type="EC" id="2.6.1.9"/>
    </reaction>
</comment>
<reference evidence="14 15" key="1">
    <citation type="submission" date="2020-03" db="EMBL/GenBank/DDBJ databases">
        <authorList>
            <person name="Kim M.K."/>
        </authorList>
    </citation>
    <scope>NUCLEOTIDE SEQUENCE [LARGE SCALE GENOMIC DNA]</scope>
    <source>
        <strain evidence="14 15">BT328</strain>
    </source>
</reference>
<dbReference type="Pfam" id="PF00155">
    <property type="entry name" value="Aminotran_1_2"/>
    <property type="match status" value="1"/>
</dbReference>
<feature type="domain" description="Aminotransferase class I/classII large" evidence="13">
    <location>
        <begin position="43"/>
        <end position="346"/>
    </location>
</feature>
<dbReference type="NCBIfam" id="TIGR01141">
    <property type="entry name" value="hisC"/>
    <property type="match status" value="1"/>
</dbReference>
<dbReference type="InterPro" id="IPR015421">
    <property type="entry name" value="PyrdxlP-dep_Trfase_major"/>
</dbReference>
<evidence type="ECO:0000256" key="7">
    <source>
        <dbReference type="ARBA" id="ARBA00022605"/>
    </source>
</evidence>
<dbReference type="PANTHER" id="PTHR42885:SF2">
    <property type="entry name" value="HISTIDINOL-PHOSPHATE AMINOTRANSFERASE"/>
    <property type="match status" value="1"/>
</dbReference>
<dbReference type="InterPro" id="IPR015422">
    <property type="entry name" value="PyrdxlP-dep_Trfase_small"/>
</dbReference>
<comment type="pathway">
    <text evidence="2 12">Amino-acid biosynthesis; L-histidine biosynthesis; L-histidine from 5-phospho-alpha-D-ribose 1-diphosphate: step 7/9.</text>
</comment>
<protein>
    <recommendedName>
        <fullName evidence="12">Histidinol-phosphate aminotransferase</fullName>
        <ecNumber evidence="12">2.6.1.9</ecNumber>
    </recommendedName>
    <alternativeName>
        <fullName evidence="12">Imidazole acetol-phosphate transaminase</fullName>
    </alternativeName>
</protein>
<keyword evidence="15" id="KW-1185">Reference proteome</keyword>
<keyword evidence="10 12" id="KW-0368">Histidine biosynthesis</keyword>
<evidence type="ECO:0000313" key="15">
    <source>
        <dbReference type="Proteomes" id="UP000501802"/>
    </source>
</evidence>
<feature type="modified residue" description="N6-(pyridoxal phosphate)lysine" evidence="12">
    <location>
        <position position="211"/>
    </location>
</feature>
<dbReference type="GO" id="GO:0004400">
    <property type="term" value="F:histidinol-phosphate transaminase activity"/>
    <property type="evidence" value="ECO:0007669"/>
    <property type="project" value="UniProtKB-UniRule"/>
</dbReference>
<dbReference type="CDD" id="cd00609">
    <property type="entry name" value="AAT_like"/>
    <property type="match status" value="1"/>
</dbReference>
<evidence type="ECO:0000256" key="6">
    <source>
        <dbReference type="ARBA" id="ARBA00022576"/>
    </source>
</evidence>
<comment type="subunit">
    <text evidence="5 12">Homodimer.</text>
</comment>
<dbReference type="PANTHER" id="PTHR42885">
    <property type="entry name" value="HISTIDINOL-PHOSPHATE AMINOTRANSFERASE-RELATED"/>
    <property type="match status" value="1"/>
</dbReference>
<evidence type="ECO:0000256" key="12">
    <source>
        <dbReference type="HAMAP-Rule" id="MF_01023"/>
    </source>
</evidence>
<evidence type="ECO:0000256" key="4">
    <source>
        <dbReference type="ARBA" id="ARBA00007970"/>
    </source>
</evidence>
<dbReference type="SUPFAM" id="SSF53383">
    <property type="entry name" value="PLP-dependent transferases"/>
    <property type="match status" value="1"/>
</dbReference>
<dbReference type="UniPathway" id="UPA00031">
    <property type="reaction ID" value="UER00012"/>
</dbReference>
<keyword evidence="6 12" id="KW-0032">Aminotransferase</keyword>
<dbReference type="InterPro" id="IPR001917">
    <property type="entry name" value="Aminotrans_II_pyridoxalP_BS"/>
</dbReference>
<dbReference type="GO" id="GO:0030170">
    <property type="term" value="F:pyridoxal phosphate binding"/>
    <property type="evidence" value="ECO:0007669"/>
    <property type="project" value="InterPro"/>
</dbReference>
<dbReference type="InterPro" id="IPR005861">
    <property type="entry name" value="HisP_aminotrans"/>
</dbReference>
<dbReference type="Gene3D" id="3.90.1150.10">
    <property type="entry name" value="Aspartate Aminotransferase, domain 1"/>
    <property type="match status" value="1"/>
</dbReference>
<dbReference type="RefSeq" id="WP_167208771.1">
    <property type="nucleotide sequence ID" value="NZ_CP050063.1"/>
</dbReference>
<keyword evidence="7 12" id="KW-0028">Amino-acid biosynthesis</keyword>
<organism evidence="14 15">
    <name type="scientific">Spirosoma aureum</name>
    <dbReference type="NCBI Taxonomy" id="2692134"/>
    <lineage>
        <taxon>Bacteria</taxon>
        <taxon>Pseudomonadati</taxon>
        <taxon>Bacteroidota</taxon>
        <taxon>Cytophagia</taxon>
        <taxon>Cytophagales</taxon>
        <taxon>Cytophagaceae</taxon>
        <taxon>Spirosoma</taxon>
    </lineage>
</organism>
<evidence type="ECO:0000256" key="9">
    <source>
        <dbReference type="ARBA" id="ARBA00022898"/>
    </source>
</evidence>
<dbReference type="PROSITE" id="PS00599">
    <property type="entry name" value="AA_TRANSFER_CLASS_2"/>
    <property type="match status" value="1"/>
</dbReference>
<sequence length="364" mass="40158">MFTLNTILRPHILTITPYSSARDEYTGKEGVFLDANENPLGSATPQGDYNRYPDPHQWAIKQKLAPIKGVRPSQIFLGNGSDEPIDLLVRATCTPGTDSILIMPPTYGMYEVSANINDVELIKVPLTPDFQVDLDAVIGSITPKTKLIWLCSPNNPSGNLLQADAIRTILDIADHSLVIVDEAYIDFASTPSWTSELDRYPNLVVLQTFSKAWGLAALRLGMCFASEELIGVMNKIKPPYNISAPTQALALEALSREAEKDNMVTKILAERAVLAENLRSLPFVEVIHPSDANFLLVQFDDAKATFDYLINQQVIVRDRSKVKLCDGCLRISVGTAAENERLIETLRHMTTEDPATQSTLVSNS</sequence>
<gene>
    <name evidence="12 14" type="primary">hisC</name>
    <name evidence="14" type="ORF">G8759_13485</name>
</gene>
<evidence type="ECO:0000259" key="13">
    <source>
        <dbReference type="Pfam" id="PF00155"/>
    </source>
</evidence>
<keyword evidence="8 12" id="KW-0808">Transferase</keyword>
<proteinExistence type="inferred from homology"/>
<comment type="similarity">
    <text evidence="4 12">Belongs to the class-II pyridoxal-phosphate-dependent aminotransferase family. Histidinol-phosphate aminotransferase subfamily.</text>
</comment>
<dbReference type="InterPro" id="IPR004839">
    <property type="entry name" value="Aminotransferase_I/II_large"/>
</dbReference>
<evidence type="ECO:0000256" key="2">
    <source>
        <dbReference type="ARBA" id="ARBA00005011"/>
    </source>
</evidence>
<dbReference type="EMBL" id="CP050063">
    <property type="protein sequence ID" value="QIP13565.1"/>
    <property type="molecule type" value="Genomic_DNA"/>
</dbReference>
<evidence type="ECO:0000313" key="14">
    <source>
        <dbReference type="EMBL" id="QIP13565.1"/>
    </source>
</evidence>
<dbReference type="KEGG" id="spib:G8759_13485"/>
<dbReference type="EC" id="2.6.1.9" evidence="12"/>
<evidence type="ECO:0000256" key="1">
    <source>
        <dbReference type="ARBA" id="ARBA00001933"/>
    </source>
</evidence>
<name>A0A6G9AMQ8_9BACT</name>
<evidence type="ECO:0000256" key="8">
    <source>
        <dbReference type="ARBA" id="ARBA00022679"/>
    </source>
</evidence>
<evidence type="ECO:0000256" key="3">
    <source>
        <dbReference type="ARBA" id="ARBA00005189"/>
    </source>
</evidence>
<evidence type="ECO:0000256" key="5">
    <source>
        <dbReference type="ARBA" id="ARBA00011738"/>
    </source>
</evidence>
<dbReference type="Gene3D" id="3.40.640.10">
    <property type="entry name" value="Type I PLP-dependent aspartate aminotransferase-like (Major domain)"/>
    <property type="match status" value="1"/>
</dbReference>
<dbReference type="InterPro" id="IPR015424">
    <property type="entry name" value="PyrdxlP-dep_Trfase"/>
</dbReference>
<dbReference type="HAMAP" id="MF_01023">
    <property type="entry name" value="HisC_aminotrans_2"/>
    <property type="match status" value="1"/>
</dbReference>
<comment type="cofactor">
    <cofactor evidence="1 12">
        <name>pyridoxal 5'-phosphate</name>
        <dbReference type="ChEBI" id="CHEBI:597326"/>
    </cofactor>
</comment>
<comment type="pathway">
    <text evidence="3">Lipid metabolism.</text>
</comment>
<keyword evidence="9 12" id="KW-0663">Pyridoxal phosphate</keyword>
<dbReference type="GO" id="GO:0000105">
    <property type="term" value="P:L-histidine biosynthetic process"/>
    <property type="evidence" value="ECO:0007669"/>
    <property type="project" value="UniProtKB-UniRule"/>
</dbReference>